<dbReference type="EMBL" id="CAXAMM010023492">
    <property type="protein sequence ID" value="CAK9053702.1"/>
    <property type="molecule type" value="Genomic_DNA"/>
</dbReference>
<accession>A0ABP0MSP2</accession>
<name>A0ABP0MSP2_9DINO</name>
<feature type="compositionally biased region" description="Basic residues" evidence="1">
    <location>
        <begin position="141"/>
        <end position="154"/>
    </location>
</feature>
<feature type="compositionally biased region" description="Low complexity" evidence="1">
    <location>
        <begin position="52"/>
        <end position="67"/>
    </location>
</feature>
<evidence type="ECO:0000313" key="3">
    <source>
        <dbReference type="Proteomes" id="UP001642464"/>
    </source>
</evidence>
<protein>
    <recommendedName>
        <fullName evidence="4">Trimethylguanosine synthase</fullName>
    </recommendedName>
</protein>
<feature type="region of interest" description="Disordered" evidence="1">
    <location>
        <begin position="1"/>
        <end position="242"/>
    </location>
</feature>
<sequence length="422" mass="45922">MTDGEVAQRLDATYGVGAEGSGPEVNEKLSKTARKQTHKARAAGGGEGTGSGAAASSSAGASGAAALADDKSAAGKAPRRKRNKTQAEVNETDAEVPPVPKGQRKPKKTGKRPVRKGRKAKEAETEQIPEEAEPTPLKASPRVRKGKKAKRAKTRTAETGPAEVPPVRKGKRATRAETTEPGPARKKSKRAKATESDEVPTGSAPSKRRRGKSAAPPPPSEPETYVSAVERKSKQSRKSSAYHKARLAAKKAGLSLEEQKVLLLQWADLPHLQFSCVELFAGVGNVSTVFRRHGKSVASFDKNYHESMDFTQSAGFMPGTWYTPFARTAMLVLDATYPVKFGEGLREMMSEWRPQPRLRQKKPVDLTQSDKELFCGLPLGDKWADANLVDAYMYLRSSERCHIPDTWKHVFEELDLELASPN</sequence>
<evidence type="ECO:0000313" key="2">
    <source>
        <dbReference type="EMBL" id="CAK9053702.1"/>
    </source>
</evidence>
<feature type="compositionally biased region" description="Basic residues" evidence="1">
    <location>
        <begin position="102"/>
        <end position="119"/>
    </location>
</feature>
<organism evidence="2 3">
    <name type="scientific">Durusdinium trenchii</name>
    <dbReference type="NCBI Taxonomy" id="1381693"/>
    <lineage>
        <taxon>Eukaryota</taxon>
        <taxon>Sar</taxon>
        <taxon>Alveolata</taxon>
        <taxon>Dinophyceae</taxon>
        <taxon>Suessiales</taxon>
        <taxon>Symbiodiniaceae</taxon>
        <taxon>Durusdinium</taxon>
    </lineage>
</organism>
<feature type="compositionally biased region" description="Basic residues" evidence="1">
    <location>
        <begin position="31"/>
        <end position="41"/>
    </location>
</feature>
<gene>
    <name evidence="2" type="ORF">SCF082_LOCUS29240</name>
</gene>
<dbReference type="Proteomes" id="UP001642464">
    <property type="component" value="Unassembled WGS sequence"/>
</dbReference>
<evidence type="ECO:0000256" key="1">
    <source>
        <dbReference type="SAM" id="MobiDB-lite"/>
    </source>
</evidence>
<proteinExistence type="predicted"/>
<keyword evidence="3" id="KW-1185">Reference proteome</keyword>
<evidence type="ECO:0008006" key="4">
    <source>
        <dbReference type="Google" id="ProtNLM"/>
    </source>
</evidence>
<reference evidence="2 3" key="1">
    <citation type="submission" date="2024-02" db="EMBL/GenBank/DDBJ databases">
        <authorList>
            <person name="Chen Y."/>
            <person name="Shah S."/>
            <person name="Dougan E. K."/>
            <person name="Thang M."/>
            <person name="Chan C."/>
        </authorList>
    </citation>
    <scope>NUCLEOTIDE SEQUENCE [LARGE SCALE GENOMIC DNA]</scope>
</reference>
<comment type="caution">
    <text evidence="2">The sequence shown here is derived from an EMBL/GenBank/DDBJ whole genome shotgun (WGS) entry which is preliminary data.</text>
</comment>